<dbReference type="GO" id="GO:0005886">
    <property type="term" value="C:plasma membrane"/>
    <property type="evidence" value="ECO:0007669"/>
    <property type="project" value="UniProtKB-SubCell"/>
</dbReference>
<evidence type="ECO:0000256" key="5">
    <source>
        <dbReference type="ARBA" id="ARBA00022475"/>
    </source>
</evidence>
<comment type="pathway">
    <text evidence="2">Glycan metabolism; osmoregulated periplasmic glucan (OPG) biosynthesis.</text>
</comment>
<dbReference type="InterPro" id="IPR001173">
    <property type="entry name" value="Glyco_trans_2-like"/>
</dbReference>
<comment type="subcellular location">
    <subcellularLocation>
        <location evidence="1">Cell inner membrane</location>
        <topology evidence="1">Multi-pass membrane protein</topology>
    </subcellularLocation>
</comment>
<gene>
    <name evidence="14" type="ORF">SAMN05421720_10435</name>
</gene>
<dbReference type="AlphaFoldDB" id="A0A1G7APG2"/>
<reference evidence="14 15" key="1">
    <citation type="submission" date="2016-10" db="EMBL/GenBank/DDBJ databases">
        <authorList>
            <person name="de Groot N.N."/>
        </authorList>
    </citation>
    <scope>NUCLEOTIDE SEQUENCE [LARGE SCALE GENOMIC DNA]</scope>
    <source>
        <strain evidence="14 15">ATCC 700224</strain>
    </source>
</reference>
<dbReference type="PANTHER" id="PTHR43867">
    <property type="entry name" value="CELLULOSE SYNTHASE CATALYTIC SUBUNIT A [UDP-FORMING]"/>
    <property type="match status" value="1"/>
</dbReference>
<dbReference type="OrthoDB" id="9775281at2"/>
<evidence type="ECO:0000256" key="10">
    <source>
        <dbReference type="ARBA" id="ARBA00022989"/>
    </source>
</evidence>
<name>A0A1G7APG2_9PROT</name>
<evidence type="ECO:0000256" key="3">
    <source>
        <dbReference type="ARBA" id="ARBA00009337"/>
    </source>
</evidence>
<evidence type="ECO:0000256" key="4">
    <source>
        <dbReference type="ARBA" id="ARBA00020585"/>
    </source>
</evidence>
<keyword evidence="11 12" id="KW-0472">Membrane</keyword>
<feature type="transmembrane region" description="Helical" evidence="12">
    <location>
        <begin position="504"/>
        <end position="526"/>
    </location>
</feature>
<keyword evidence="8 14" id="KW-0808">Transferase</keyword>
<feature type="transmembrane region" description="Helical" evidence="12">
    <location>
        <begin position="7"/>
        <end position="28"/>
    </location>
</feature>
<keyword evidence="7" id="KW-0328">Glycosyltransferase</keyword>
<dbReference type="InterPro" id="IPR050321">
    <property type="entry name" value="Glycosyltr_2/OpgH_subfam"/>
</dbReference>
<keyword evidence="15" id="KW-1185">Reference proteome</keyword>
<feature type="transmembrane region" description="Helical" evidence="12">
    <location>
        <begin position="415"/>
        <end position="438"/>
    </location>
</feature>
<sequence length="689" mass="74829">MVTHRRLFLFCVAVITMAATLSFVQVLAANGLSLLHVALTVVFVPLAAWLAQSFCTLTAGAFLLIWQRLRRRGSPPGGLEDRAAGLDPVLPRVALVMPVYNETTARVFAGVAAMRDDLAALGVAARFDVFVLSDTTDPDVWLAECEAWHDECQRGESLPALYYRRRLHNLRRKTGNIEDFVERWGGAYGAMITLDADSLLEARTIWSLTRRLDASPGTALIQAAPKLVRGETLFARLLQFAGDVYGPLSAAGIAFWAGGEGNYWGHNAIIRLNAFAACCGLPKLPGREPLGGEILSHDFVEAALLRRAGWRVEMAWDLAGSYEEPPPTLSDFMIRDRRWCQGNLQHGRILFARGLHWVSRAHLMTGIMSYLTSPLWFVFLILAGLQAWTLSVAEPVYFRAGTPWPTWPISQEEEAAALLAAMMGLLFLPKLWGLLLALTNSRDRAARGGAGRLVIGVLVETVLSALIAPIMMIRHTRFVAAILTGSGVDWTPQRRTAGRQTLLGAARANVDVLVIGVAATVAVLLYAPALGWWLVPVLAGLVSAPWLCLLLDSGKSGGPLARWGLLGIPEDRVPPPVLTLANEHEARLSALLASATPADRFAAVLLDPVRNARHCALVNEAGGGSALPPEVARRAEVIAVHLEQAALTRDERRALLERPNRLRRAHDQIWANRDGGLSGTPGPEPNVAA</sequence>
<dbReference type="NCBIfam" id="NF003958">
    <property type="entry name" value="PRK05454.2-1"/>
    <property type="match status" value="1"/>
</dbReference>
<evidence type="ECO:0000259" key="13">
    <source>
        <dbReference type="Pfam" id="PF13632"/>
    </source>
</evidence>
<evidence type="ECO:0000256" key="2">
    <source>
        <dbReference type="ARBA" id="ARBA00005001"/>
    </source>
</evidence>
<evidence type="ECO:0000313" key="15">
    <source>
        <dbReference type="Proteomes" id="UP000199412"/>
    </source>
</evidence>
<dbReference type="Proteomes" id="UP000199412">
    <property type="component" value="Unassembled WGS sequence"/>
</dbReference>
<dbReference type="STRING" id="69960.SAMN05421720_10435"/>
<keyword evidence="6" id="KW-0997">Cell inner membrane</keyword>
<dbReference type="InterPro" id="IPR029044">
    <property type="entry name" value="Nucleotide-diphossugar_trans"/>
</dbReference>
<dbReference type="NCBIfam" id="NF003962">
    <property type="entry name" value="PRK05454.2-5"/>
    <property type="match status" value="1"/>
</dbReference>
<proteinExistence type="inferred from homology"/>
<evidence type="ECO:0000256" key="1">
    <source>
        <dbReference type="ARBA" id="ARBA00004429"/>
    </source>
</evidence>
<evidence type="ECO:0000256" key="9">
    <source>
        <dbReference type="ARBA" id="ARBA00022692"/>
    </source>
</evidence>
<feature type="transmembrane region" description="Helical" evidence="12">
    <location>
        <begin position="34"/>
        <end position="66"/>
    </location>
</feature>
<evidence type="ECO:0000256" key="6">
    <source>
        <dbReference type="ARBA" id="ARBA00022519"/>
    </source>
</evidence>
<evidence type="ECO:0000256" key="7">
    <source>
        <dbReference type="ARBA" id="ARBA00022676"/>
    </source>
</evidence>
<evidence type="ECO:0000256" key="8">
    <source>
        <dbReference type="ARBA" id="ARBA00022679"/>
    </source>
</evidence>
<dbReference type="PANTHER" id="PTHR43867:SF5">
    <property type="entry name" value="GLUCANS BIOSYNTHESIS GLUCOSYLTRANSFERASE H"/>
    <property type="match status" value="1"/>
</dbReference>
<dbReference type="GO" id="GO:0016758">
    <property type="term" value="F:hexosyltransferase activity"/>
    <property type="evidence" value="ECO:0007669"/>
    <property type="project" value="TreeGrafter"/>
</dbReference>
<dbReference type="CDD" id="cd04191">
    <property type="entry name" value="Glucan_BSP_MdoH"/>
    <property type="match status" value="1"/>
</dbReference>
<evidence type="ECO:0000256" key="11">
    <source>
        <dbReference type="ARBA" id="ARBA00023136"/>
    </source>
</evidence>
<dbReference type="RefSeq" id="WP_092784185.1">
    <property type="nucleotide sequence ID" value="NZ_FNAP01000004.1"/>
</dbReference>
<comment type="similarity">
    <text evidence="3">Belongs to the glycosyltransferase 2 family. OpgH subfamily.</text>
</comment>
<dbReference type="SUPFAM" id="SSF53448">
    <property type="entry name" value="Nucleotide-diphospho-sugar transferases"/>
    <property type="match status" value="1"/>
</dbReference>
<protein>
    <recommendedName>
        <fullName evidence="4">Glucans biosynthesis glucosyltransferase H</fullName>
    </recommendedName>
</protein>
<keyword evidence="10 12" id="KW-1133">Transmembrane helix</keyword>
<dbReference type="Gene3D" id="3.90.550.10">
    <property type="entry name" value="Spore Coat Polysaccharide Biosynthesis Protein SpsA, Chain A"/>
    <property type="match status" value="1"/>
</dbReference>
<keyword evidence="9 12" id="KW-0812">Transmembrane</keyword>
<feature type="transmembrane region" description="Helical" evidence="12">
    <location>
        <begin position="367"/>
        <end position="388"/>
    </location>
</feature>
<dbReference type="EMBL" id="FNAP01000004">
    <property type="protein sequence ID" value="SDE16701.1"/>
    <property type="molecule type" value="Genomic_DNA"/>
</dbReference>
<accession>A0A1G7APG2</accession>
<organism evidence="14 15">
    <name type="scientific">Rhodospira trueperi</name>
    <dbReference type="NCBI Taxonomy" id="69960"/>
    <lineage>
        <taxon>Bacteria</taxon>
        <taxon>Pseudomonadati</taxon>
        <taxon>Pseudomonadota</taxon>
        <taxon>Alphaproteobacteria</taxon>
        <taxon>Rhodospirillales</taxon>
        <taxon>Rhodospirillaceae</taxon>
        <taxon>Rhodospira</taxon>
    </lineage>
</organism>
<keyword evidence="5" id="KW-1003">Cell membrane</keyword>
<evidence type="ECO:0000256" key="12">
    <source>
        <dbReference type="SAM" id="Phobius"/>
    </source>
</evidence>
<evidence type="ECO:0000313" key="14">
    <source>
        <dbReference type="EMBL" id="SDE16701.1"/>
    </source>
</evidence>
<dbReference type="Pfam" id="PF13632">
    <property type="entry name" value="Glyco_trans_2_3"/>
    <property type="match status" value="1"/>
</dbReference>
<feature type="domain" description="Glycosyltransferase 2-like" evidence="13">
    <location>
        <begin position="192"/>
        <end position="382"/>
    </location>
</feature>
<feature type="transmembrane region" description="Helical" evidence="12">
    <location>
        <begin position="450"/>
        <end position="470"/>
    </location>
</feature>